<reference evidence="2 3" key="1">
    <citation type="submission" date="2023-01" db="EMBL/GenBank/DDBJ databases">
        <title>Thalassococcus onchidii sp. nov., isolated from a marine invertebrate from the South China Sea.</title>
        <authorList>
            <person name="Xu S."/>
            <person name="Liu Z."/>
            <person name="Xu Y."/>
        </authorList>
    </citation>
    <scope>NUCLEOTIDE SEQUENCE [LARGE SCALE GENOMIC DNA]</scope>
    <source>
        <strain evidence="2 3">KCTC 32084</strain>
    </source>
</reference>
<organism evidence="2 3">
    <name type="scientific">Thalassococcus lentus</name>
    <dbReference type="NCBI Taxonomy" id="1210524"/>
    <lineage>
        <taxon>Bacteria</taxon>
        <taxon>Pseudomonadati</taxon>
        <taxon>Pseudomonadota</taxon>
        <taxon>Alphaproteobacteria</taxon>
        <taxon>Rhodobacterales</taxon>
        <taxon>Roseobacteraceae</taxon>
        <taxon>Thalassococcus</taxon>
    </lineage>
</organism>
<keyword evidence="3" id="KW-1185">Reference proteome</keyword>
<dbReference type="Gene3D" id="1.20.1290.10">
    <property type="entry name" value="AhpD-like"/>
    <property type="match status" value="1"/>
</dbReference>
<sequence>MSWTDFLNETNGRIGTLQKQTPQMFEGFGTMSKAAKKSGALDEKTKELIALGIAISTRCDSCIAFHVKSLVRLGTSREEFCEALEMIGYMGGGPSIAFGAKALEAYDEFSAAG</sequence>
<dbReference type="NCBIfam" id="TIGR00778">
    <property type="entry name" value="ahpD_dom"/>
    <property type="match status" value="1"/>
</dbReference>
<dbReference type="SUPFAM" id="SSF69118">
    <property type="entry name" value="AhpD-like"/>
    <property type="match status" value="1"/>
</dbReference>
<gene>
    <name evidence="2" type="ORF">PFY00_02365</name>
</gene>
<dbReference type="RefSeq" id="WP_271430907.1">
    <property type="nucleotide sequence ID" value="NZ_JAQIOY010000001.1"/>
</dbReference>
<comment type="caution">
    <text evidence="2">The sequence shown here is derived from an EMBL/GenBank/DDBJ whole genome shotgun (WGS) entry which is preliminary data.</text>
</comment>
<name>A0ABT4XNN6_9RHOB</name>
<dbReference type="InterPro" id="IPR029032">
    <property type="entry name" value="AhpD-like"/>
</dbReference>
<dbReference type="PANTHER" id="PTHR33930">
    <property type="entry name" value="ALKYL HYDROPEROXIDE REDUCTASE AHPD"/>
    <property type="match status" value="1"/>
</dbReference>
<evidence type="ECO:0000259" key="1">
    <source>
        <dbReference type="Pfam" id="PF02627"/>
    </source>
</evidence>
<dbReference type="Pfam" id="PF02627">
    <property type="entry name" value="CMD"/>
    <property type="match status" value="1"/>
</dbReference>
<evidence type="ECO:0000313" key="2">
    <source>
        <dbReference type="EMBL" id="MDA7423561.1"/>
    </source>
</evidence>
<accession>A0ABT4XNN6</accession>
<dbReference type="Proteomes" id="UP001210720">
    <property type="component" value="Unassembled WGS sequence"/>
</dbReference>
<dbReference type="EMBL" id="JAQIOY010000001">
    <property type="protein sequence ID" value="MDA7423561.1"/>
    <property type="molecule type" value="Genomic_DNA"/>
</dbReference>
<dbReference type="PANTHER" id="PTHR33930:SF2">
    <property type="entry name" value="BLR3452 PROTEIN"/>
    <property type="match status" value="1"/>
</dbReference>
<protein>
    <submittedName>
        <fullName evidence="2">Carboxymuconolactone decarboxylase family protein</fullName>
    </submittedName>
</protein>
<dbReference type="InterPro" id="IPR004675">
    <property type="entry name" value="AhpD_core"/>
</dbReference>
<proteinExistence type="predicted"/>
<dbReference type="InterPro" id="IPR003779">
    <property type="entry name" value="CMD-like"/>
</dbReference>
<evidence type="ECO:0000313" key="3">
    <source>
        <dbReference type="Proteomes" id="UP001210720"/>
    </source>
</evidence>
<feature type="domain" description="Carboxymuconolactone decarboxylase-like" evidence="1">
    <location>
        <begin position="22"/>
        <end position="104"/>
    </location>
</feature>